<reference evidence="12 13" key="1">
    <citation type="submission" date="2019-07" db="EMBL/GenBank/DDBJ databases">
        <title>Draft genome assembly of a fouling barnacle, Amphibalanus amphitrite (Darwin, 1854): The first reference genome for Thecostraca.</title>
        <authorList>
            <person name="Kim W."/>
        </authorList>
    </citation>
    <scope>NUCLEOTIDE SEQUENCE [LARGE SCALE GENOMIC DNA]</scope>
    <source>
        <strain evidence="12">SNU_AA5</strain>
        <tissue evidence="12">Soma without cirri and trophi</tissue>
    </source>
</reference>
<feature type="region of interest" description="Disordered" evidence="10">
    <location>
        <begin position="1"/>
        <end position="32"/>
    </location>
</feature>
<evidence type="ECO:0000313" key="12">
    <source>
        <dbReference type="EMBL" id="KAF0305937.1"/>
    </source>
</evidence>
<dbReference type="InterPro" id="IPR043504">
    <property type="entry name" value="Peptidase_S1_PA_chymotrypsin"/>
</dbReference>
<dbReference type="FunFam" id="2.40.10.10:FF:000120">
    <property type="entry name" value="Putative serine protease"/>
    <property type="match status" value="1"/>
</dbReference>
<sequence>MAARSPPAHSDDSSETARSRDGTDGEQIQMPVRLRHTNEVAYAIIDGRVTQVQVATAADLAAAAAGADMENDEVPADVDDELNEEENDADEDSMEIIFDGDHQLGRQLVRDCGVAQPSGIFSPSLTTRLRRSTSLLSPKTADPGLNVSTVVGGQNVQQELGRWPWVALLEERLDGQRRWNCGGTLISARTVLTAAHCAVGRQPSDLTVRLGEHDLSRTNDGRHVDVSVARITIHPGYVGKQNDIALLQLSRPVTFSRRIQPVCLPAVDASHTGKTADLAGWGRTEFNGQASDVLQEARLRVVNVSRCEQAYEQLLTFDRDFPGGFQGTKLCASSADGTPKDACQGHSGVPLVYRTTGIERRYQVIGVVSTGLGCGNPKYPTIYTKVSKYIAWIFNNSS</sequence>
<keyword evidence="7" id="KW-1015">Disulfide bond</keyword>
<feature type="compositionally biased region" description="Basic and acidic residues" evidence="10">
    <location>
        <begin position="9"/>
        <end position="23"/>
    </location>
</feature>
<evidence type="ECO:0000256" key="9">
    <source>
        <dbReference type="ARBA" id="ARBA00066707"/>
    </source>
</evidence>
<evidence type="ECO:0000256" key="4">
    <source>
        <dbReference type="ARBA" id="ARBA00022801"/>
    </source>
</evidence>
<dbReference type="SUPFAM" id="SSF50494">
    <property type="entry name" value="Trypsin-like serine proteases"/>
    <property type="match status" value="1"/>
</dbReference>
<dbReference type="SMART" id="SM00020">
    <property type="entry name" value="Tryp_SPc"/>
    <property type="match status" value="1"/>
</dbReference>
<accession>A0A6A4WE47</accession>
<organism evidence="12 13">
    <name type="scientific">Amphibalanus amphitrite</name>
    <name type="common">Striped barnacle</name>
    <name type="synonym">Balanus amphitrite</name>
    <dbReference type="NCBI Taxonomy" id="1232801"/>
    <lineage>
        <taxon>Eukaryota</taxon>
        <taxon>Metazoa</taxon>
        <taxon>Ecdysozoa</taxon>
        <taxon>Arthropoda</taxon>
        <taxon>Crustacea</taxon>
        <taxon>Multicrustacea</taxon>
        <taxon>Cirripedia</taxon>
        <taxon>Thoracica</taxon>
        <taxon>Thoracicalcarea</taxon>
        <taxon>Balanomorpha</taxon>
        <taxon>Balanoidea</taxon>
        <taxon>Balanidae</taxon>
        <taxon>Amphibalaninae</taxon>
        <taxon>Amphibalanus</taxon>
    </lineage>
</organism>
<evidence type="ECO:0000256" key="1">
    <source>
        <dbReference type="ARBA" id="ARBA00022659"/>
    </source>
</evidence>
<proteinExistence type="predicted"/>
<dbReference type="PANTHER" id="PTHR24252:SF7">
    <property type="entry name" value="HYALIN"/>
    <property type="match status" value="1"/>
</dbReference>
<dbReference type="EMBL" id="VIIS01000710">
    <property type="protein sequence ID" value="KAF0305937.1"/>
    <property type="molecule type" value="Genomic_DNA"/>
</dbReference>
<keyword evidence="2" id="KW-0645">Protease</keyword>
<evidence type="ECO:0000256" key="10">
    <source>
        <dbReference type="SAM" id="MobiDB-lite"/>
    </source>
</evidence>
<dbReference type="PRINTS" id="PR00722">
    <property type="entry name" value="CHYMOTRYPSIN"/>
</dbReference>
<dbReference type="PROSITE" id="PS50240">
    <property type="entry name" value="TRYPSIN_DOM"/>
    <property type="match status" value="1"/>
</dbReference>
<name>A0A6A4WE47_AMPAM</name>
<protein>
    <recommendedName>
        <fullName evidence="9">limulus clotting factor C</fullName>
        <ecNumber evidence="9">3.4.21.84</ecNumber>
    </recommendedName>
</protein>
<dbReference type="PANTHER" id="PTHR24252">
    <property type="entry name" value="ACROSIN-RELATED"/>
    <property type="match status" value="1"/>
</dbReference>
<keyword evidence="4" id="KW-0378">Hydrolase</keyword>
<keyword evidence="3" id="KW-0732">Signal</keyword>
<keyword evidence="6" id="KW-0720">Serine protease</keyword>
<comment type="caution">
    <text evidence="12">The sequence shown here is derived from an EMBL/GenBank/DDBJ whole genome shotgun (WGS) entry which is preliminary data.</text>
</comment>
<dbReference type="InterPro" id="IPR009003">
    <property type="entry name" value="Peptidase_S1_PA"/>
</dbReference>
<keyword evidence="13" id="KW-1185">Reference proteome</keyword>
<comment type="catalytic activity">
    <reaction evidence="8">
        <text>Selective cleavage of 103-Arg-|-Ser-104 and 124-Ile-|-Ile-125 bonds in Limulus clotting factor B to form activated factor B. Cleavage of -Pro-Arg-|-Xaa- bonds in synthetic substrates.</text>
        <dbReference type="EC" id="3.4.21.84"/>
    </reaction>
</comment>
<feature type="domain" description="Peptidase S1" evidence="11">
    <location>
        <begin position="150"/>
        <end position="398"/>
    </location>
</feature>
<dbReference type="AlphaFoldDB" id="A0A6A4WE47"/>
<evidence type="ECO:0000256" key="6">
    <source>
        <dbReference type="ARBA" id="ARBA00022825"/>
    </source>
</evidence>
<evidence type="ECO:0000256" key="8">
    <source>
        <dbReference type="ARBA" id="ARBA00052079"/>
    </source>
</evidence>
<dbReference type="Proteomes" id="UP000440578">
    <property type="component" value="Unassembled WGS sequence"/>
</dbReference>
<evidence type="ECO:0000256" key="5">
    <source>
        <dbReference type="ARBA" id="ARBA00022820"/>
    </source>
</evidence>
<dbReference type="GO" id="GO:0004252">
    <property type="term" value="F:serine-type endopeptidase activity"/>
    <property type="evidence" value="ECO:0007669"/>
    <property type="project" value="InterPro"/>
</dbReference>
<evidence type="ECO:0000256" key="2">
    <source>
        <dbReference type="ARBA" id="ARBA00022670"/>
    </source>
</evidence>
<evidence type="ECO:0000256" key="7">
    <source>
        <dbReference type="ARBA" id="ARBA00023157"/>
    </source>
</evidence>
<evidence type="ECO:0000259" key="11">
    <source>
        <dbReference type="PROSITE" id="PS50240"/>
    </source>
</evidence>
<keyword evidence="5" id="KW-0353">Hemolymph clotting</keyword>
<gene>
    <name evidence="12" type="primary">PCE_22</name>
    <name evidence="12" type="ORF">FJT64_022491</name>
</gene>
<dbReference type="PROSITE" id="PS00134">
    <property type="entry name" value="TRYPSIN_HIS"/>
    <property type="match status" value="1"/>
</dbReference>
<dbReference type="Gene3D" id="2.40.10.10">
    <property type="entry name" value="Trypsin-like serine proteases"/>
    <property type="match status" value="1"/>
</dbReference>
<dbReference type="GO" id="GO:0006508">
    <property type="term" value="P:proteolysis"/>
    <property type="evidence" value="ECO:0007669"/>
    <property type="project" value="UniProtKB-KW"/>
</dbReference>
<dbReference type="CDD" id="cd00190">
    <property type="entry name" value="Tryp_SPc"/>
    <property type="match status" value="1"/>
</dbReference>
<dbReference type="InterPro" id="IPR001314">
    <property type="entry name" value="Peptidase_S1A"/>
</dbReference>
<keyword evidence="1" id="KW-0768">Sushi</keyword>
<dbReference type="Pfam" id="PF00089">
    <property type="entry name" value="Trypsin"/>
    <property type="match status" value="1"/>
</dbReference>
<dbReference type="EC" id="3.4.21.84" evidence="9"/>
<evidence type="ECO:0000313" key="13">
    <source>
        <dbReference type="Proteomes" id="UP000440578"/>
    </source>
</evidence>
<dbReference type="GO" id="GO:0042381">
    <property type="term" value="P:hemolymph coagulation"/>
    <property type="evidence" value="ECO:0007669"/>
    <property type="project" value="UniProtKB-KW"/>
</dbReference>
<dbReference type="InterPro" id="IPR001254">
    <property type="entry name" value="Trypsin_dom"/>
</dbReference>
<dbReference type="InterPro" id="IPR018114">
    <property type="entry name" value="TRYPSIN_HIS"/>
</dbReference>
<evidence type="ECO:0000256" key="3">
    <source>
        <dbReference type="ARBA" id="ARBA00022729"/>
    </source>
</evidence>
<dbReference type="OrthoDB" id="6379111at2759"/>